<accession>A0A0E9PJT9</accession>
<name>A0A0E9PJT9_ANGAN</name>
<organism evidence="1">
    <name type="scientific">Anguilla anguilla</name>
    <name type="common">European freshwater eel</name>
    <name type="synonym">Muraena anguilla</name>
    <dbReference type="NCBI Taxonomy" id="7936"/>
    <lineage>
        <taxon>Eukaryota</taxon>
        <taxon>Metazoa</taxon>
        <taxon>Chordata</taxon>
        <taxon>Craniata</taxon>
        <taxon>Vertebrata</taxon>
        <taxon>Euteleostomi</taxon>
        <taxon>Actinopterygii</taxon>
        <taxon>Neopterygii</taxon>
        <taxon>Teleostei</taxon>
        <taxon>Anguilliformes</taxon>
        <taxon>Anguillidae</taxon>
        <taxon>Anguilla</taxon>
    </lineage>
</organism>
<dbReference type="AlphaFoldDB" id="A0A0E9PJT9"/>
<dbReference type="EMBL" id="GBXM01104010">
    <property type="protein sequence ID" value="JAH04567.1"/>
    <property type="molecule type" value="Transcribed_RNA"/>
</dbReference>
<reference evidence="1" key="2">
    <citation type="journal article" date="2015" name="Fish Shellfish Immunol.">
        <title>Early steps in the European eel (Anguilla anguilla)-Vibrio vulnificus interaction in the gills: Role of the RtxA13 toxin.</title>
        <authorList>
            <person name="Callol A."/>
            <person name="Pajuelo D."/>
            <person name="Ebbesson L."/>
            <person name="Teles M."/>
            <person name="MacKenzie S."/>
            <person name="Amaro C."/>
        </authorList>
    </citation>
    <scope>NUCLEOTIDE SEQUENCE</scope>
</reference>
<evidence type="ECO:0000313" key="1">
    <source>
        <dbReference type="EMBL" id="JAH04567.1"/>
    </source>
</evidence>
<sequence length="20" mass="2157">MTRSSACIRPALKGIVLKVL</sequence>
<reference evidence="1" key="1">
    <citation type="submission" date="2014-11" db="EMBL/GenBank/DDBJ databases">
        <authorList>
            <person name="Amaro Gonzalez C."/>
        </authorList>
    </citation>
    <scope>NUCLEOTIDE SEQUENCE</scope>
</reference>
<protein>
    <submittedName>
        <fullName evidence="1">Uncharacterized protein</fullName>
    </submittedName>
</protein>
<proteinExistence type="predicted"/>